<evidence type="ECO:0000313" key="3">
    <source>
        <dbReference type="Proteomes" id="UP000249633"/>
    </source>
</evidence>
<evidence type="ECO:0000256" key="1">
    <source>
        <dbReference type="SAM" id="SignalP"/>
    </source>
</evidence>
<evidence type="ECO:0000313" key="2">
    <source>
        <dbReference type="EMBL" id="PZP31223.1"/>
    </source>
</evidence>
<reference evidence="2 3" key="1">
    <citation type="submission" date="2017-08" db="EMBL/GenBank/DDBJ databases">
        <title>Infants hospitalized years apart are colonized by the same room-sourced microbial strains.</title>
        <authorList>
            <person name="Brooks B."/>
            <person name="Olm M.R."/>
            <person name="Firek B.A."/>
            <person name="Baker R."/>
            <person name="Thomas B.C."/>
            <person name="Morowitz M.J."/>
            <person name="Banfield J.F."/>
        </authorList>
    </citation>
    <scope>NUCLEOTIDE SEQUENCE [LARGE SCALE GENOMIC DNA]</scope>
    <source>
        <strain evidence="2">S2_012_000_R2_81</strain>
    </source>
</reference>
<organism evidence="2 3">
    <name type="scientific">Roseateles depolymerans</name>
    <dbReference type="NCBI Taxonomy" id="76731"/>
    <lineage>
        <taxon>Bacteria</taxon>
        <taxon>Pseudomonadati</taxon>
        <taxon>Pseudomonadota</taxon>
        <taxon>Betaproteobacteria</taxon>
        <taxon>Burkholderiales</taxon>
        <taxon>Sphaerotilaceae</taxon>
        <taxon>Roseateles</taxon>
    </lineage>
</organism>
<dbReference type="AlphaFoldDB" id="A0A2W5DKP8"/>
<comment type="caution">
    <text evidence="2">The sequence shown here is derived from an EMBL/GenBank/DDBJ whole genome shotgun (WGS) entry which is preliminary data.</text>
</comment>
<dbReference type="Proteomes" id="UP000249633">
    <property type="component" value="Unassembled WGS sequence"/>
</dbReference>
<name>A0A2W5DKP8_9BURK</name>
<proteinExistence type="predicted"/>
<accession>A0A2W5DKP8</accession>
<feature type="chain" id="PRO_5015996261" evidence="1">
    <location>
        <begin position="21"/>
        <end position="111"/>
    </location>
</feature>
<dbReference type="EMBL" id="QFOD01000011">
    <property type="protein sequence ID" value="PZP31223.1"/>
    <property type="molecule type" value="Genomic_DNA"/>
</dbReference>
<protein>
    <submittedName>
        <fullName evidence="2">Uncharacterized protein</fullName>
    </submittedName>
</protein>
<keyword evidence="1" id="KW-0732">Signal</keyword>
<gene>
    <name evidence="2" type="ORF">DI603_12695</name>
</gene>
<sequence length="111" mass="11798">MTRWFRLLVLTLLLPAYALAAVHTAPVNAAVAEDWQAGPTISSTDAPADWQDVQSLIDELGDTSDDMSDHCLPFTRLPSPTLRPAAPAALGVVFAADAPPGRLLRPPRSAV</sequence>
<feature type="signal peptide" evidence="1">
    <location>
        <begin position="1"/>
        <end position="20"/>
    </location>
</feature>